<feature type="domain" description="AMP-dependent synthetase/ligase" evidence="1">
    <location>
        <begin position="10"/>
        <end position="109"/>
    </location>
</feature>
<evidence type="ECO:0000259" key="1">
    <source>
        <dbReference type="Pfam" id="PF00501"/>
    </source>
</evidence>
<proteinExistence type="predicted"/>
<dbReference type="RefSeq" id="XP_002479425.1">
    <property type="nucleotide sequence ID" value="XM_002479380.1"/>
</dbReference>
<dbReference type="OrthoDB" id="6509636at2759"/>
<dbReference type="Gene3D" id="3.50.50.60">
    <property type="entry name" value="FAD/NAD(P)-binding domain"/>
    <property type="match status" value="1"/>
</dbReference>
<reference evidence="3" key="1">
    <citation type="journal article" date="2015" name="Genome Announc.">
        <title>Genome sequence of the AIDS-associated pathogen Penicillium marneffei (ATCC18224) and its near taxonomic relative Talaromyces stipitatus (ATCC10500).</title>
        <authorList>
            <person name="Nierman W.C."/>
            <person name="Fedorova-Abrams N.D."/>
            <person name="Andrianopoulos A."/>
        </authorList>
    </citation>
    <scope>NUCLEOTIDE SEQUENCE [LARGE SCALE GENOMIC DNA]</scope>
    <source>
        <strain evidence="3">ATCC 10500 / CBS 375.48 / QM 6759 / NRRL 1006</strain>
    </source>
</reference>
<dbReference type="SUPFAM" id="SSF51905">
    <property type="entry name" value="FAD/NAD(P)-binding domain"/>
    <property type="match status" value="1"/>
</dbReference>
<evidence type="ECO:0000313" key="2">
    <source>
        <dbReference type="EMBL" id="EED22462.1"/>
    </source>
</evidence>
<dbReference type="GO" id="GO:0016405">
    <property type="term" value="F:CoA-ligase activity"/>
    <property type="evidence" value="ECO:0007669"/>
    <property type="project" value="TreeGrafter"/>
</dbReference>
<sequence>MSPYSRPRAFLKSIRSVTCGAAPLDKGLQARLQEMLQEGAPFNQVWKTTETSCLATMFPYPEKDDTCSVGRLLPNLETKPIDDNRNENSSYGVRGEICLKGMTIFPGYFGNPKANAESFDKDGCFKTGDYIIDQKKELINVRGFWVAPRELEAVLLSHPQIVDAAVIGVPLPRGDGELRMFEEVHIYDSPHHSWEYRDVDGTTYQTLTDMKAFKERLGYEMTFMERRRLLDILFQSIQDKSRVLFSKKVSKVSTAESFATITAADGSQVRCDFVAGADGNRTTDASMAYRMHFLN</sequence>
<dbReference type="SUPFAM" id="SSF56801">
    <property type="entry name" value="Acetyl-CoA synthetase-like"/>
    <property type="match status" value="1"/>
</dbReference>
<dbReference type="PANTHER" id="PTHR24096:SF265">
    <property type="entry name" value="ENZYME, PUTATIVE (AFU_ORTHOLOGUE AFUA_5G14270)-RELATED"/>
    <property type="match status" value="1"/>
</dbReference>
<dbReference type="eggNOG" id="KOG1176">
    <property type="taxonomic scope" value="Eukaryota"/>
</dbReference>
<dbReference type="EMBL" id="EQ962653">
    <property type="protein sequence ID" value="EED22462.1"/>
    <property type="molecule type" value="Genomic_DNA"/>
</dbReference>
<dbReference type="Proteomes" id="UP000001745">
    <property type="component" value="Unassembled WGS sequence"/>
</dbReference>
<accession>B8LZN9</accession>
<organism evidence="2 3">
    <name type="scientific">Talaromyces stipitatus (strain ATCC 10500 / CBS 375.48 / QM 6759 / NRRL 1006)</name>
    <name type="common">Penicillium stipitatum</name>
    <dbReference type="NCBI Taxonomy" id="441959"/>
    <lineage>
        <taxon>Eukaryota</taxon>
        <taxon>Fungi</taxon>
        <taxon>Dikarya</taxon>
        <taxon>Ascomycota</taxon>
        <taxon>Pezizomycotina</taxon>
        <taxon>Eurotiomycetes</taxon>
        <taxon>Eurotiomycetidae</taxon>
        <taxon>Eurotiales</taxon>
        <taxon>Trichocomaceae</taxon>
        <taxon>Talaromyces</taxon>
        <taxon>Talaromyces sect. Talaromyces</taxon>
    </lineage>
</organism>
<dbReference type="HOGENOM" id="CLU_943915_0_0_1"/>
<gene>
    <name evidence="2" type="ORF">TSTA_097110</name>
</gene>
<dbReference type="InterPro" id="IPR045851">
    <property type="entry name" value="AMP-bd_C_sf"/>
</dbReference>
<dbReference type="InParanoid" id="B8LZN9"/>
<keyword evidence="2" id="KW-0436">Ligase</keyword>
<dbReference type="PhylomeDB" id="B8LZN9"/>
<dbReference type="PANTHER" id="PTHR24096">
    <property type="entry name" value="LONG-CHAIN-FATTY-ACID--COA LIGASE"/>
    <property type="match status" value="1"/>
</dbReference>
<dbReference type="STRING" id="441959.B8LZN9"/>
<name>B8LZN9_TALSN</name>
<protein>
    <submittedName>
        <fullName evidence="2">Long-chain-fatty-acid CoA ligase, putative</fullName>
    </submittedName>
</protein>
<keyword evidence="3" id="KW-1185">Reference proteome</keyword>
<dbReference type="VEuPathDB" id="FungiDB:TSTA_097110"/>
<dbReference type="Gene3D" id="3.30.300.30">
    <property type="match status" value="1"/>
</dbReference>
<dbReference type="GeneID" id="8109492"/>
<dbReference type="InterPro" id="IPR036188">
    <property type="entry name" value="FAD/NAD-bd_sf"/>
</dbReference>
<dbReference type="InterPro" id="IPR000873">
    <property type="entry name" value="AMP-dep_synth/lig_dom"/>
</dbReference>
<dbReference type="AlphaFoldDB" id="B8LZN9"/>
<dbReference type="GO" id="GO:0019748">
    <property type="term" value="P:secondary metabolic process"/>
    <property type="evidence" value="ECO:0007669"/>
    <property type="project" value="TreeGrafter"/>
</dbReference>
<dbReference type="Gene3D" id="2.30.38.10">
    <property type="entry name" value="Luciferase, Domain 3"/>
    <property type="match status" value="1"/>
</dbReference>
<dbReference type="Pfam" id="PF00501">
    <property type="entry name" value="AMP-binding"/>
    <property type="match status" value="1"/>
</dbReference>
<dbReference type="Gene3D" id="3.40.50.980">
    <property type="match status" value="1"/>
</dbReference>
<evidence type="ECO:0000313" key="3">
    <source>
        <dbReference type="Proteomes" id="UP000001745"/>
    </source>
</evidence>